<dbReference type="EMBL" id="CP119321">
    <property type="protein sequence ID" value="WEK13491.1"/>
    <property type="molecule type" value="Genomic_DNA"/>
</dbReference>
<keyword evidence="2 5" id="KW-0238">DNA-binding</keyword>
<reference evidence="5" key="1">
    <citation type="submission" date="2023-03" db="EMBL/GenBank/DDBJ databases">
        <title>Andean soil-derived lignocellulolytic bacterial consortium as a source of novel taxa and putative plastic-active enzymes.</title>
        <authorList>
            <person name="Diaz-Garcia L."/>
            <person name="Chuvochina M."/>
            <person name="Feuerriegel G."/>
            <person name="Bunk B."/>
            <person name="Sproer C."/>
            <person name="Streit W.R."/>
            <person name="Rodriguez L.M."/>
            <person name="Overmann J."/>
            <person name="Jimenez D.J."/>
        </authorList>
    </citation>
    <scope>NUCLEOTIDE SEQUENCE</scope>
    <source>
        <strain evidence="5">MAG 4610</strain>
    </source>
</reference>
<dbReference type="SUPFAM" id="SSF47413">
    <property type="entry name" value="lambda repressor-like DNA-binding domains"/>
    <property type="match status" value="1"/>
</dbReference>
<dbReference type="CDD" id="cd01392">
    <property type="entry name" value="HTH_LacI"/>
    <property type="match status" value="1"/>
</dbReference>
<dbReference type="Pfam" id="PF00356">
    <property type="entry name" value="LacI"/>
    <property type="match status" value="1"/>
</dbReference>
<dbReference type="Gene3D" id="3.40.50.2300">
    <property type="match status" value="2"/>
</dbReference>
<evidence type="ECO:0000259" key="4">
    <source>
        <dbReference type="PROSITE" id="PS50932"/>
    </source>
</evidence>
<organism evidence="5 6">
    <name type="scientific">Candidatus Microbacterium phytovorans</name>
    <dbReference type="NCBI Taxonomy" id="3121374"/>
    <lineage>
        <taxon>Bacteria</taxon>
        <taxon>Bacillati</taxon>
        <taxon>Actinomycetota</taxon>
        <taxon>Actinomycetes</taxon>
        <taxon>Micrococcales</taxon>
        <taxon>Microbacteriaceae</taxon>
        <taxon>Microbacterium</taxon>
    </lineage>
</organism>
<dbReference type="AlphaFoldDB" id="A0AAJ6B560"/>
<keyword evidence="1" id="KW-0805">Transcription regulation</keyword>
<dbReference type="Gene3D" id="1.10.260.40">
    <property type="entry name" value="lambda repressor-like DNA-binding domains"/>
    <property type="match status" value="1"/>
</dbReference>
<protein>
    <submittedName>
        <fullName evidence="5">LacI family DNA-binding transcriptional regulator</fullName>
    </submittedName>
</protein>
<dbReference type="InterPro" id="IPR010982">
    <property type="entry name" value="Lambda_DNA-bd_dom_sf"/>
</dbReference>
<dbReference type="SMART" id="SM00354">
    <property type="entry name" value="HTH_LACI"/>
    <property type="match status" value="1"/>
</dbReference>
<evidence type="ECO:0000256" key="3">
    <source>
        <dbReference type="ARBA" id="ARBA00023163"/>
    </source>
</evidence>
<sequence length="351" mass="36616">MPSRPTLAAVAAACGVSVATASRALRGIGEMSPDTRRRVAREAQRMGYDRAQTARGRPGRRADTLLDLVLSHVDGAWADEVIAGARAESTRLGFDLVLTAEREDPDDDWPERLRARRPPAAILGLLQPTDRQLAAVSAVGIPVVLLDPRGEPRHPLPSVRSTDPTGVQDAARLLLDRGVHRILVVEGAPSYRFGRDRVAGFLGGLTAAGTIRAAVVPGAAGVPDGAGLPTVERVRASWGADQAREAARPALARAAADGVVVGVFACSDEMAVGVYRAAADTGLVVGRDVLVVGFDDIPAAAWLSPPLTTVRQPIREMAAAAVRTAAAIVDATPASAGDSEFPTRLVRRGSA</sequence>
<proteinExistence type="predicted"/>
<dbReference type="InterPro" id="IPR046335">
    <property type="entry name" value="LacI/GalR-like_sensor"/>
</dbReference>
<dbReference type="GO" id="GO:0000976">
    <property type="term" value="F:transcription cis-regulatory region binding"/>
    <property type="evidence" value="ECO:0007669"/>
    <property type="project" value="TreeGrafter"/>
</dbReference>
<keyword evidence="3" id="KW-0804">Transcription</keyword>
<evidence type="ECO:0000256" key="2">
    <source>
        <dbReference type="ARBA" id="ARBA00023125"/>
    </source>
</evidence>
<evidence type="ECO:0000256" key="1">
    <source>
        <dbReference type="ARBA" id="ARBA00023015"/>
    </source>
</evidence>
<dbReference type="PANTHER" id="PTHR30146">
    <property type="entry name" value="LACI-RELATED TRANSCRIPTIONAL REPRESSOR"/>
    <property type="match status" value="1"/>
</dbReference>
<dbReference type="InterPro" id="IPR028082">
    <property type="entry name" value="Peripla_BP_I"/>
</dbReference>
<feature type="domain" description="HTH lacI-type" evidence="4">
    <location>
        <begin position="5"/>
        <end position="59"/>
    </location>
</feature>
<accession>A0AAJ6B560</accession>
<dbReference type="GO" id="GO:0003700">
    <property type="term" value="F:DNA-binding transcription factor activity"/>
    <property type="evidence" value="ECO:0007669"/>
    <property type="project" value="TreeGrafter"/>
</dbReference>
<name>A0AAJ6B560_9MICO</name>
<evidence type="ECO:0000313" key="6">
    <source>
        <dbReference type="Proteomes" id="UP001213972"/>
    </source>
</evidence>
<dbReference type="Proteomes" id="UP001213972">
    <property type="component" value="Chromosome"/>
</dbReference>
<dbReference type="SUPFAM" id="SSF53822">
    <property type="entry name" value="Periplasmic binding protein-like I"/>
    <property type="match status" value="1"/>
</dbReference>
<dbReference type="InterPro" id="IPR000843">
    <property type="entry name" value="HTH_LacI"/>
</dbReference>
<evidence type="ECO:0000313" key="5">
    <source>
        <dbReference type="EMBL" id="WEK13491.1"/>
    </source>
</evidence>
<dbReference type="PANTHER" id="PTHR30146:SF153">
    <property type="entry name" value="LACTOSE OPERON REPRESSOR"/>
    <property type="match status" value="1"/>
</dbReference>
<gene>
    <name evidence="5" type="ORF">P0Y48_13685</name>
</gene>
<dbReference type="Pfam" id="PF13377">
    <property type="entry name" value="Peripla_BP_3"/>
    <property type="match status" value="1"/>
</dbReference>
<dbReference type="PROSITE" id="PS50932">
    <property type="entry name" value="HTH_LACI_2"/>
    <property type="match status" value="1"/>
</dbReference>